<dbReference type="InterPro" id="IPR006195">
    <property type="entry name" value="aa-tRNA-synth_II"/>
</dbReference>
<dbReference type="AlphaFoldDB" id="A0A419DCY0"/>
<dbReference type="GO" id="GO:0000049">
    <property type="term" value="F:tRNA binding"/>
    <property type="evidence" value="ECO:0007669"/>
    <property type="project" value="InterPro"/>
</dbReference>
<keyword evidence="4 13" id="KW-0963">Cytoplasm</keyword>
<evidence type="ECO:0000256" key="9">
    <source>
        <dbReference type="ARBA" id="ARBA00022842"/>
    </source>
</evidence>
<accession>A0A419DCY0</accession>
<evidence type="ECO:0000256" key="6">
    <source>
        <dbReference type="ARBA" id="ARBA00022723"/>
    </source>
</evidence>
<gene>
    <name evidence="13" type="primary">pheS</name>
    <name evidence="15" type="ORF">C4544_04175</name>
</gene>
<dbReference type="Gene3D" id="3.30.930.10">
    <property type="entry name" value="Bira Bifunctional Protein, Domain 2"/>
    <property type="match status" value="1"/>
</dbReference>
<dbReference type="CDD" id="cd00496">
    <property type="entry name" value="PheRS_alpha_core"/>
    <property type="match status" value="1"/>
</dbReference>
<comment type="subcellular location">
    <subcellularLocation>
        <location evidence="1 13">Cytoplasm</location>
    </subcellularLocation>
</comment>
<protein>
    <recommendedName>
        <fullName evidence="13">Phenylalanine--tRNA ligase alpha subunit</fullName>
        <ecNumber evidence="13">6.1.1.20</ecNumber>
    </recommendedName>
    <alternativeName>
        <fullName evidence="13">Phenylalanyl-tRNA synthetase alpha subunit</fullName>
        <shortName evidence="13">PheRS</shortName>
    </alternativeName>
</protein>
<comment type="caution">
    <text evidence="15">The sequence shown here is derived from an EMBL/GenBank/DDBJ whole genome shotgun (WGS) entry which is preliminary data.</text>
</comment>
<evidence type="ECO:0000313" key="15">
    <source>
        <dbReference type="EMBL" id="RJO60945.1"/>
    </source>
</evidence>
<feature type="domain" description="Aminoacyl-transfer RNA synthetases class-II family profile" evidence="14">
    <location>
        <begin position="104"/>
        <end position="310"/>
    </location>
</feature>
<dbReference type="SUPFAM" id="SSF55681">
    <property type="entry name" value="Class II aaRS and biotin synthetases"/>
    <property type="match status" value="1"/>
</dbReference>
<comment type="cofactor">
    <cofactor evidence="13">
        <name>Mg(2+)</name>
        <dbReference type="ChEBI" id="CHEBI:18420"/>
    </cofactor>
    <text evidence="13">Binds 2 magnesium ions per tetramer.</text>
</comment>
<evidence type="ECO:0000259" key="14">
    <source>
        <dbReference type="PROSITE" id="PS50862"/>
    </source>
</evidence>
<comment type="catalytic activity">
    <reaction evidence="12 13">
        <text>tRNA(Phe) + L-phenylalanine + ATP = L-phenylalanyl-tRNA(Phe) + AMP + diphosphate + H(+)</text>
        <dbReference type="Rhea" id="RHEA:19413"/>
        <dbReference type="Rhea" id="RHEA-COMP:9668"/>
        <dbReference type="Rhea" id="RHEA-COMP:9699"/>
        <dbReference type="ChEBI" id="CHEBI:15378"/>
        <dbReference type="ChEBI" id="CHEBI:30616"/>
        <dbReference type="ChEBI" id="CHEBI:33019"/>
        <dbReference type="ChEBI" id="CHEBI:58095"/>
        <dbReference type="ChEBI" id="CHEBI:78442"/>
        <dbReference type="ChEBI" id="CHEBI:78531"/>
        <dbReference type="ChEBI" id="CHEBI:456215"/>
        <dbReference type="EC" id="6.1.1.20"/>
    </reaction>
</comment>
<dbReference type="PANTHER" id="PTHR11538">
    <property type="entry name" value="PHENYLALANYL-TRNA SYNTHETASE"/>
    <property type="match status" value="1"/>
</dbReference>
<dbReference type="InterPro" id="IPR045864">
    <property type="entry name" value="aa-tRNA-synth_II/BPL/LPL"/>
</dbReference>
<proteinExistence type="inferred from homology"/>
<dbReference type="HAMAP" id="MF_00281">
    <property type="entry name" value="Phe_tRNA_synth_alpha1"/>
    <property type="match status" value="1"/>
</dbReference>
<organism evidence="15 16">
    <name type="scientific">candidate division WS5 bacterium</name>
    <dbReference type="NCBI Taxonomy" id="2093353"/>
    <lineage>
        <taxon>Bacteria</taxon>
        <taxon>candidate division WS5</taxon>
    </lineage>
</organism>
<evidence type="ECO:0000256" key="13">
    <source>
        <dbReference type="HAMAP-Rule" id="MF_00281"/>
    </source>
</evidence>
<evidence type="ECO:0000256" key="3">
    <source>
        <dbReference type="ARBA" id="ARBA00011209"/>
    </source>
</evidence>
<evidence type="ECO:0000313" key="16">
    <source>
        <dbReference type="Proteomes" id="UP000285655"/>
    </source>
</evidence>
<dbReference type="InterPro" id="IPR004188">
    <property type="entry name" value="Phe-tRNA_ligase_II_N"/>
</dbReference>
<dbReference type="FunFam" id="3.30.930.10:FF:000003">
    <property type="entry name" value="Phenylalanine--tRNA ligase alpha subunit"/>
    <property type="match status" value="1"/>
</dbReference>
<keyword evidence="11 13" id="KW-0030">Aminoacyl-tRNA synthetase</keyword>
<dbReference type="GO" id="GO:0005524">
    <property type="term" value="F:ATP binding"/>
    <property type="evidence" value="ECO:0007669"/>
    <property type="project" value="UniProtKB-UniRule"/>
</dbReference>
<dbReference type="Proteomes" id="UP000285655">
    <property type="component" value="Unassembled WGS sequence"/>
</dbReference>
<keyword evidence="6 13" id="KW-0479">Metal-binding</keyword>
<dbReference type="EMBL" id="QZJW01000036">
    <property type="protein sequence ID" value="RJO60945.1"/>
    <property type="molecule type" value="Genomic_DNA"/>
</dbReference>
<reference evidence="15 16" key="1">
    <citation type="journal article" date="2017" name="ISME J.">
        <title>Energy and carbon metabolisms in a deep terrestrial subsurface fluid microbial community.</title>
        <authorList>
            <person name="Momper L."/>
            <person name="Jungbluth S.P."/>
            <person name="Lee M.D."/>
            <person name="Amend J.P."/>
        </authorList>
    </citation>
    <scope>NUCLEOTIDE SEQUENCE [LARGE SCALE GENOMIC DNA]</scope>
    <source>
        <strain evidence="15">SURF_29</strain>
    </source>
</reference>
<comment type="similarity">
    <text evidence="2 13">Belongs to the class-II aminoacyl-tRNA synthetase family. Phe-tRNA synthetase alpha subunit type 1 subfamily.</text>
</comment>
<evidence type="ECO:0000256" key="11">
    <source>
        <dbReference type="ARBA" id="ARBA00023146"/>
    </source>
</evidence>
<keyword evidence="5 13" id="KW-0436">Ligase</keyword>
<dbReference type="GO" id="GO:0000287">
    <property type="term" value="F:magnesium ion binding"/>
    <property type="evidence" value="ECO:0007669"/>
    <property type="project" value="UniProtKB-UniRule"/>
</dbReference>
<evidence type="ECO:0000256" key="4">
    <source>
        <dbReference type="ARBA" id="ARBA00022490"/>
    </source>
</evidence>
<dbReference type="PROSITE" id="PS50862">
    <property type="entry name" value="AA_TRNA_LIGASE_II"/>
    <property type="match status" value="1"/>
</dbReference>
<dbReference type="Pfam" id="PF01409">
    <property type="entry name" value="tRNA-synt_2d"/>
    <property type="match status" value="1"/>
</dbReference>
<dbReference type="PANTHER" id="PTHR11538:SF41">
    <property type="entry name" value="PHENYLALANINE--TRNA LIGASE, MITOCHONDRIAL"/>
    <property type="match status" value="1"/>
</dbReference>
<dbReference type="NCBIfam" id="TIGR00468">
    <property type="entry name" value="pheS"/>
    <property type="match status" value="1"/>
</dbReference>
<keyword evidence="7 13" id="KW-0547">Nucleotide-binding</keyword>
<evidence type="ECO:0000256" key="7">
    <source>
        <dbReference type="ARBA" id="ARBA00022741"/>
    </source>
</evidence>
<dbReference type="SUPFAM" id="SSF46589">
    <property type="entry name" value="tRNA-binding arm"/>
    <property type="match status" value="1"/>
</dbReference>
<dbReference type="InterPro" id="IPR002319">
    <property type="entry name" value="Phenylalanyl-tRNA_Synthase"/>
</dbReference>
<evidence type="ECO:0000256" key="2">
    <source>
        <dbReference type="ARBA" id="ARBA00010207"/>
    </source>
</evidence>
<keyword evidence="10 13" id="KW-0648">Protein biosynthesis</keyword>
<evidence type="ECO:0000256" key="10">
    <source>
        <dbReference type="ARBA" id="ARBA00022917"/>
    </source>
</evidence>
<comment type="subunit">
    <text evidence="3 13">Tetramer of two alpha and two beta subunits.</text>
</comment>
<dbReference type="Pfam" id="PF02912">
    <property type="entry name" value="Phe_tRNA-synt_N"/>
    <property type="match status" value="1"/>
</dbReference>
<dbReference type="InterPro" id="IPR004529">
    <property type="entry name" value="Phe-tRNA-synth_IIc_asu"/>
</dbReference>
<evidence type="ECO:0000256" key="1">
    <source>
        <dbReference type="ARBA" id="ARBA00004496"/>
    </source>
</evidence>
<evidence type="ECO:0000256" key="8">
    <source>
        <dbReference type="ARBA" id="ARBA00022840"/>
    </source>
</evidence>
<keyword evidence="8 13" id="KW-0067">ATP-binding</keyword>
<evidence type="ECO:0000256" key="5">
    <source>
        <dbReference type="ARBA" id="ARBA00022598"/>
    </source>
</evidence>
<dbReference type="GO" id="GO:0005737">
    <property type="term" value="C:cytoplasm"/>
    <property type="evidence" value="ECO:0007669"/>
    <property type="project" value="UniProtKB-SubCell"/>
</dbReference>
<dbReference type="InterPro" id="IPR010978">
    <property type="entry name" value="tRNA-bd_arm"/>
</dbReference>
<evidence type="ECO:0000256" key="12">
    <source>
        <dbReference type="ARBA" id="ARBA00049255"/>
    </source>
</evidence>
<dbReference type="EC" id="6.1.1.20" evidence="13"/>
<dbReference type="InterPro" id="IPR022911">
    <property type="entry name" value="Phe_tRNA_ligase_alpha1_bac"/>
</dbReference>
<keyword evidence="9 13" id="KW-0460">Magnesium</keyword>
<feature type="binding site" evidence="13">
    <location>
        <position position="246"/>
    </location>
    <ligand>
        <name>Mg(2+)</name>
        <dbReference type="ChEBI" id="CHEBI:18420"/>
        <note>shared with beta subunit</note>
    </ligand>
</feature>
<dbReference type="GO" id="GO:0006432">
    <property type="term" value="P:phenylalanyl-tRNA aminoacylation"/>
    <property type="evidence" value="ECO:0007669"/>
    <property type="project" value="UniProtKB-UniRule"/>
</dbReference>
<name>A0A419DCY0_9BACT</name>
<sequence length="331" mass="37658">MDTKEIKQQLEEDIQKAESKNDLVSLKIKYLGKKSEIYKALRSLGSLSVEERKSYGAELNSLRVEIQSALKAREDDLSGGTKEVTVDFTEPGIRFDLGHMHPISQVYEELYDIAKTLGFSIADGPDIETDWYNFEALNFPKGHPARDTQDSFYFDENKLLRTHTSNVQIRYMENHKPPIRVVASGRTYRRDSDVTHTPMFHQLEGLLVDDRVTFADLKGVLTAFAQGVFGRDRKVRFRPHHFPFTEPSVEVDVSCGICGGKGCRSCKYSGWLEILGAGMVHPSVLKNCGIDPTKYQGFAFGMGVDRITMLKYGIDDTRLFFENDLRFLEQF</sequence>
<dbReference type="GO" id="GO:0004826">
    <property type="term" value="F:phenylalanine-tRNA ligase activity"/>
    <property type="evidence" value="ECO:0007669"/>
    <property type="project" value="UniProtKB-UniRule"/>
</dbReference>